<sequence length="184" mass="20998">MLPGPPSTKCLRKRWNSSGHQETWKKRVDERKGSRIQATRKESQIDEDALISSDKSRQWALVELGYICEIKVLHIPTPSFFTAQKASHILGCVKSVASRSREVILPLYSPLLRPHLEYCVQLWSPQHKDTDLLERVQRRATKMVRGLEHLSYEERIGVVQPGEEKTSGRPYSSLPVPEGGLQET</sequence>
<dbReference type="PANTHER" id="PTHR33332">
    <property type="entry name" value="REVERSE TRANSCRIPTASE DOMAIN-CONTAINING PROTEIN"/>
    <property type="match status" value="1"/>
</dbReference>
<evidence type="ECO:0000313" key="2">
    <source>
        <dbReference type="EMBL" id="PKU48242.1"/>
    </source>
</evidence>
<reference evidence="3" key="1">
    <citation type="submission" date="2017-11" db="EMBL/GenBank/DDBJ databases">
        <authorList>
            <person name="Lima N.C."/>
            <person name="Parody-Merino A.M."/>
            <person name="Battley P.F."/>
            <person name="Fidler A.E."/>
            <person name="Prosdocimi F."/>
        </authorList>
    </citation>
    <scope>NUCLEOTIDE SEQUENCE [LARGE SCALE GENOMIC DNA]</scope>
</reference>
<name>A0A2I0UQC3_LIMLA</name>
<dbReference type="Proteomes" id="UP000233556">
    <property type="component" value="Unassembled WGS sequence"/>
</dbReference>
<accession>A0A2I0UQC3</accession>
<reference evidence="3" key="2">
    <citation type="submission" date="2017-12" db="EMBL/GenBank/DDBJ databases">
        <title>Genome sequence of the Bar-tailed Godwit (Limosa lapponica baueri).</title>
        <authorList>
            <person name="Lima N.C.B."/>
            <person name="Parody-Merino A.M."/>
            <person name="Battley P.F."/>
            <person name="Fidler A.E."/>
            <person name="Prosdocimi F."/>
        </authorList>
    </citation>
    <scope>NUCLEOTIDE SEQUENCE [LARGE SCALE GENOMIC DNA]</scope>
</reference>
<protein>
    <submittedName>
        <fullName evidence="2">Uncharacterized protein</fullName>
    </submittedName>
</protein>
<evidence type="ECO:0000256" key="1">
    <source>
        <dbReference type="SAM" id="MobiDB-lite"/>
    </source>
</evidence>
<keyword evidence="3" id="KW-1185">Reference proteome</keyword>
<dbReference type="EMBL" id="KZ505657">
    <property type="protein sequence ID" value="PKU48242.1"/>
    <property type="molecule type" value="Genomic_DNA"/>
</dbReference>
<feature type="compositionally biased region" description="Basic and acidic residues" evidence="1">
    <location>
        <begin position="22"/>
        <end position="39"/>
    </location>
</feature>
<proteinExistence type="predicted"/>
<gene>
    <name evidence="2" type="ORF">llap_1436</name>
</gene>
<feature type="region of interest" description="Disordered" evidence="1">
    <location>
        <begin position="1"/>
        <end position="39"/>
    </location>
</feature>
<feature type="compositionally biased region" description="Basic and acidic residues" evidence="1">
    <location>
        <begin position="158"/>
        <end position="167"/>
    </location>
</feature>
<dbReference type="AlphaFoldDB" id="A0A2I0UQC3"/>
<feature type="region of interest" description="Disordered" evidence="1">
    <location>
        <begin position="158"/>
        <end position="184"/>
    </location>
</feature>
<organism evidence="2 3">
    <name type="scientific">Limosa lapponica baueri</name>
    <dbReference type="NCBI Taxonomy" id="1758121"/>
    <lineage>
        <taxon>Eukaryota</taxon>
        <taxon>Metazoa</taxon>
        <taxon>Chordata</taxon>
        <taxon>Craniata</taxon>
        <taxon>Vertebrata</taxon>
        <taxon>Euteleostomi</taxon>
        <taxon>Archelosauria</taxon>
        <taxon>Archosauria</taxon>
        <taxon>Dinosauria</taxon>
        <taxon>Saurischia</taxon>
        <taxon>Theropoda</taxon>
        <taxon>Coelurosauria</taxon>
        <taxon>Aves</taxon>
        <taxon>Neognathae</taxon>
        <taxon>Neoaves</taxon>
        <taxon>Charadriiformes</taxon>
        <taxon>Scolopacidae</taxon>
        <taxon>Limosa</taxon>
    </lineage>
</organism>
<evidence type="ECO:0000313" key="3">
    <source>
        <dbReference type="Proteomes" id="UP000233556"/>
    </source>
</evidence>